<feature type="domain" description="FAD-binding FR-type" evidence="3">
    <location>
        <begin position="29"/>
        <end position="126"/>
    </location>
</feature>
<organism evidence="4 5">
    <name type="scientific">Roseospirillum parvum</name>
    <dbReference type="NCBI Taxonomy" id="83401"/>
    <lineage>
        <taxon>Bacteria</taxon>
        <taxon>Pseudomonadati</taxon>
        <taxon>Pseudomonadota</taxon>
        <taxon>Alphaproteobacteria</taxon>
        <taxon>Rhodospirillales</taxon>
        <taxon>Rhodospirillaceae</taxon>
        <taxon>Roseospirillum</taxon>
    </lineage>
</organism>
<dbReference type="SUPFAM" id="SSF52343">
    <property type="entry name" value="Ferredoxin reductase-like, C-terminal NADP-linked domain"/>
    <property type="match status" value="1"/>
</dbReference>
<dbReference type="PRINTS" id="PR00371">
    <property type="entry name" value="FPNCR"/>
</dbReference>
<dbReference type="CDD" id="cd06221">
    <property type="entry name" value="sulfite_reductase_like"/>
    <property type="match status" value="1"/>
</dbReference>
<dbReference type="Pfam" id="PF10418">
    <property type="entry name" value="DHODB_Fe-S_bind"/>
    <property type="match status" value="1"/>
</dbReference>
<keyword evidence="5" id="KW-1185">Reference proteome</keyword>
<evidence type="ECO:0000313" key="4">
    <source>
        <dbReference type="EMBL" id="SDG71720.1"/>
    </source>
</evidence>
<dbReference type="InterPro" id="IPR017938">
    <property type="entry name" value="Riboflavin_synthase-like_b-brl"/>
</dbReference>
<feature type="binding site" evidence="1">
    <location>
        <position position="262"/>
    </location>
    <ligand>
        <name>[2Fe-2S] cluster</name>
        <dbReference type="ChEBI" id="CHEBI:190135"/>
    </ligand>
</feature>
<dbReference type="InterPro" id="IPR050353">
    <property type="entry name" value="PyrK_electron_transfer"/>
</dbReference>
<dbReference type="GO" id="GO:0006221">
    <property type="term" value="P:pyrimidine nucleotide biosynthetic process"/>
    <property type="evidence" value="ECO:0007669"/>
    <property type="project" value="InterPro"/>
</dbReference>
<dbReference type="RefSeq" id="WP_092615829.1">
    <property type="nucleotide sequence ID" value="NZ_FNCV01000002.1"/>
</dbReference>
<comment type="cofactor">
    <cofactor evidence="1">
        <name>[2Fe-2S] cluster</name>
        <dbReference type="ChEBI" id="CHEBI:190135"/>
    </cofactor>
    <text evidence="1">Binds 1 [2Fe-2S] cluster per subunit.</text>
</comment>
<dbReference type="Proteomes" id="UP000217076">
    <property type="component" value="Unassembled WGS sequence"/>
</dbReference>
<evidence type="ECO:0000259" key="3">
    <source>
        <dbReference type="PROSITE" id="PS51384"/>
    </source>
</evidence>
<keyword evidence="1" id="KW-0479">Metal-binding</keyword>
<keyword evidence="1" id="KW-0001">2Fe-2S</keyword>
<protein>
    <submittedName>
        <fullName evidence="4">NAD(P)H-flavin reductase</fullName>
    </submittedName>
</protein>
<sequence>MAEASTHPAANPAALRAPEPPARGAADPMRPRRFRIARLRRELADTFTLELEPLDGAGMHFKPGQFNMLYVFGVGEVPISISGDPADPSVLVHTTRAVGTVTNAMNRLKAGQSIGIRGPFGTHWPAEAAHGDDVLIVAGGIGLAPLRPLIHTVLAERDRFGKVLILYGARTPEDILFTRELKAWRGRFDMSVHVTVDRATGAWNGHVGVVTRLIKMGGFDPGNTSAFVCGPEAMMRFCLTALAEKGVREERMFISMERNMKCAVGVCGHCQWGGHFVCRDGPVFRFDKVADIFRVWEL</sequence>
<dbReference type="GO" id="GO:0051537">
    <property type="term" value="F:2 iron, 2 sulfur cluster binding"/>
    <property type="evidence" value="ECO:0007669"/>
    <property type="project" value="UniProtKB-KW"/>
</dbReference>
<keyword evidence="1" id="KW-0411">Iron-sulfur</keyword>
<dbReference type="GO" id="GO:0046872">
    <property type="term" value="F:metal ion binding"/>
    <property type="evidence" value="ECO:0007669"/>
    <property type="project" value="UniProtKB-KW"/>
</dbReference>
<dbReference type="InterPro" id="IPR039261">
    <property type="entry name" value="FNR_nucleotide-bd"/>
</dbReference>
<dbReference type="Gene3D" id="3.40.50.80">
    <property type="entry name" value="Nucleotide-binding domain of ferredoxin-NADP reductase (FNR) module"/>
    <property type="match status" value="1"/>
</dbReference>
<dbReference type="GO" id="GO:0050660">
    <property type="term" value="F:flavin adenine dinucleotide binding"/>
    <property type="evidence" value="ECO:0007669"/>
    <property type="project" value="InterPro"/>
</dbReference>
<keyword evidence="1" id="KW-0408">Iron</keyword>
<dbReference type="InterPro" id="IPR012165">
    <property type="entry name" value="Cyt_c3_hydrogenase_gsu"/>
</dbReference>
<dbReference type="STRING" id="83401.SAMN05421742_102210"/>
<proteinExistence type="predicted"/>
<dbReference type="SUPFAM" id="SSF63380">
    <property type="entry name" value="Riboflavin synthase domain-like"/>
    <property type="match status" value="1"/>
</dbReference>
<dbReference type="Gene3D" id="2.40.30.10">
    <property type="entry name" value="Translation factors"/>
    <property type="match status" value="1"/>
</dbReference>
<dbReference type="PRINTS" id="PR00406">
    <property type="entry name" value="CYTB5RDTASE"/>
</dbReference>
<feature type="binding site" evidence="1">
    <location>
        <position position="267"/>
    </location>
    <ligand>
        <name>[2Fe-2S] cluster</name>
        <dbReference type="ChEBI" id="CHEBI:190135"/>
    </ligand>
</feature>
<dbReference type="InterPro" id="IPR001709">
    <property type="entry name" value="Flavoprot_Pyr_Nucl_cyt_Rdtase"/>
</dbReference>
<evidence type="ECO:0000256" key="2">
    <source>
        <dbReference type="SAM" id="MobiDB-lite"/>
    </source>
</evidence>
<dbReference type="InterPro" id="IPR019480">
    <property type="entry name" value="Dihydroorotate_DH_Fe-S-bd"/>
</dbReference>
<dbReference type="EMBL" id="FNCV01000002">
    <property type="protein sequence ID" value="SDG71720.1"/>
    <property type="molecule type" value="Genomic_DNA"/>
</dbReference>
<evidence type="ECO:0000256" key="1">
    <source>
        <dbReference type="PIRSR" id="PIRSR006816-2"/>
    </source>
</evidence>
<accession>A0A1G7WKK1</accession>
<dbReference type="InterPro" id="IPR017927">
    <property type="entry name" value="FAD-bd_FR_type"/>
</dbReference>
<dbReference type="InterPro" id="IPR001433">
    <property type="entry name" value="OxRdtase_FAD/NAD-bd"/>
</dbReference>
<dbReference type="PROSITE" id="PS51384">
    <property type="entry name" value="FAD_FR"/>
    <property type="match status" value="1"/>
</dbReference>
<dbReference type="OrthoDB" id="9806195at2"/>
<dbReference type="GO" id="GO:0016491">
    <property type="term" value="F:oxidoreductase activity"/>
    <property type="evidence" value="ECO:0007669"/>
    <property type="project" value="InterPro"/>
</dbReference>
<dbReference type="Pfam" id="PF00175">
    <property type="entry name" value="NAD_binding_1"/>
    <property type="match status" value="1"/>
</dbReference>
<feature type="compositionally biased region" description="Low complexity" evidence="2">
    <location>
        <begin position="8"/>
        <end position="28"/>
    </location>
</feature>
<feature type="region of interest" description="Disordered" evidence="2">
    <location>
        <begin position="1"/>
        <end position="30"/>
    </location>
</feature>
<feature type="binding site" evidence="1">
    <location>
        <position position="278"/>
    </location>
    <ligand>
        <name>[2Fe-2S] cluster</name>
        <dbReference type="ChEBI" id="CHEBI:190135"/>
    </ligand>
</feature>
<dbReference type="AlphaFoldDB" id="A0A1G7WKK1"/>
<dbReference type="PIRSF" id="PIRSF006816">
    <property type="entry name" value="Cyc3_hyd_g"/>
    <property type="match status" value="1"/>
</dbReference>
<gene>
    <name evidence="4" type="ORF">SAMN05421742_102210</name>
</gene>
<evidence type="ECO:0000313" key="5">
    <source>
        <dbReference type="Proteomes" id="UP000217076"/>
    </source>
</evidence>
<reference evidence="5" key="1">
    <citation type="submission" date="2016-10" db="EMBL/GenBank/DDBJ databases">
        <authorList>
            <person name="Varghese N."/>
            <person name="Submissions S."/>
        </authorList>
    </citation>
    <scope>NUCLEOTIDE SEQUENCE [LARGE SCALE GENOMIC DNA]</scope>
    <source>
        <strain evidence="5">930I</strain>
    </source>
</reference>
<name>A0A1G7WKK1_9PROT</name>
<dbReference type="PANTHER" id="PTHR43513:SF1">
    <property type="entry name" value="ANAEROBIC SULFITE REDUCTASE SUBUNIT B"/>
    <property type="match status" value="1"/>
</dbReference>
<feature type="binding site" evidence="1">
    <location>
        <position position="270"/>
    </location>
    <ligand>
        <name>[2Fe-2S] cluster</name>
        <dbReference type="ChEBI" id="CHEBI:190135"/>
    </ligand>
</feature>
<dbReference type="PANTHER" id="PTHR43513">
    <property type="entry name" value="DIHYDROOROTATE DEHYDROGENASE B (NAD(+)), ELECTRON TRANSFER SUBUNIT"/>
    <property type="match status" value="1"/>
</dbReference>